<comment type="caution">
    <text evidence="9">The sequence shown here is derived from an EMBL/GenBank/DDBJ whole genome shotgun (WGS) entry which is preliminary data.</text>
</comment>
<dbReference type="Gene3D" id="1.10.3720.10">
    <property type="entry name" value="MetI-like"/>
    <property type="match status" value="1"/>
</dbReference>
<evidence type="ECO:0000256" key="5">
    <source>
        <dbReference type="ARBA" id="ARBA00022989"/>
    </source>
</evidence>
<dbReference type="GO" id="GO:0055085">
    <property type="term" value="P:transmembrane transport"/>
    <property type="evidence" value="ECO:0007669"/>
    <property type="project" value="InterPro"/>
</dbReference>
<organism evidence="9 10">
    <name type="scientific">Thermogemmatispora tikiterensis</name>
    <dbReference type="NCBI Taxonomy" id="1825093"/>
    <lineage>
        <taxon>Bacteria</taxon>
        <taxon>Bacillati</taxon>
        <taxon>Chloroflexota</taxon>
        <taxon>Ktedonobacteria</taxon>
        <taxon>Thermogemmatisporales</taxon>
        <taxon>Thermogemmatisporaceae</taxon>
        <taxon>Thermogemmatispora</taxon>
    </lineage>
</organism>
<feature type="transmembrane region" description="Helical" evidence="7">
    <location>
        <begin position="108"/>
        <end position="128"/>
    </location>
</feature>
<evidence type="ECO:0000256" key="3">
    <source>
        <dbReference type="ARBA" id="ARBA00022475"/>
    </source>
</evidence>
<feature type="domain" description="ABC transmembrane type-1" evidence="8">
    <location>
        <begin position="70"/>
        <end position="295"/>
    </location>
</feature>
<dbReference type="InterPro" id="IPR051393">
    <property type="entry name" value="ABC_transporter_permease"/>
</dbReference>
<feature type="transmembrane region" description="Helical" evidence="7">
    <location>
        <begin position="274"/>
        <end position="294"/>
    </location>
</feature>
<dbReference type="PANTHER" id="PTHR30193">
    <property type="entry name" value="ABC TRANSPORTER PERMEASE PROTEIN"/>
    <property type="match status" value="1"/>
</dbReference>
<dbReference type="RefSeq" id="WP_189361236.1">
    <property type="nucleotide sequence ID" value="NZ_MCIF01000002.1"/>
</dbReference>
<evidence type="ECO:0000256" key="2">
    <source>
        <dbReference type="ARBA" id="ARBA00022448"/>
    </source>
</evidence>
<dbReference type="InterPro" id="IPR035906">
    <property type="entry name" value="MetI-like_sf"/>
</dbReference>
<feature type="transmembrane region" description="Helical" evidence="7">
    <location>
        <begin position="12"/>
        <end position="33"/>
    </location>
</feature>
<reference evidence="9 10" key="1">
    <citation type="submission" date="2016-08" db="EMBL/GenBank/DDBJ databases">
        <title>Analysis of Carbohydrate Active Enzymes in Thermogemmatispora T81 Reveals Carbohydrate Degradation Ability.</title>
        <authorList>
            <person name="Tomazini A."/>
            <person name="Lal S."/>
            <person name="Stott M."/>
            <person name="Henrissat B."/>
            <person name="Polikarpov I."/>
            <person name="Sparling R."/>
            <person name="Levin D.B."/>
        </authorList>
    </citation>
    <scope>NUCLEOTIDE SEQUENCE [LARGE SCALE GENOMIC DNA]</scope>
    <source>
        <strain evidence="9 10">T81</strain>
    </source>
</reference>
<comment type="subcellular location">
    <subcellularLocation>
        <location evidence="1 7">Cell membrane</location>
        <topology evidence="1 7">Multi-pass membrane protein</topology>
    </subcellularLocation>
</comment>
<gene>
    <name evidence="9" type="ORF">A4R35_02040</name>
</gene>
<keyword evidence="4 7" id="KW-0812">Transmembrane</keyword>
<dbReference type="Pfam" id="PF00528">
    <property type="entry name" value="BPD_transp_1"/>
    <property type="match status" value="1"/>
</dbReference>
<evidence type="ECO:0000313" key="9">
    <source>
        <dbReference type="EMBL" id="RAQ94294.1"/>
    </source>
</evidence>
<dbReference type="CDD" id="cd06261">
    <property type="entry name" value="TM_PBP2"/>
    <property type="match status" value="1"/>
</dbReference>
<proteinExistence type="inferred from homology"/>
<dbReference type="PANTHER" id="PTHR30193:SF41">
    <property type="entry name" value="DIACETYLCHITOBIOSE UPTAKE SYSTEM PERMEASE PROTEIN NGCF"/>
    <property type="match status" value="1"/>
</dbReference>
<keyword evidence="10" id="KW-1185">Reference proteome</keyword>
<keyword evidence="2 7" id="KW-0813">Transport</keyword>
<dbReference type="PROSITE" id="PS50928">
    <property type="entry name" value="ABC_TM1"/>
    <property type="match status" value="1"/>
</dbReference>
<evidence type="ECO:0000256" key="6">
    <source>
        <dbReference type="ARBA" id="ARBA00023136"/>
    </source>
</evidence>
<evidence type="ECO:0000256" key="1">
    <source>
        <dbReference type="ARBA" id="ARBA00004651"/>
    </source>
</evidence>
<dbReference type="AlphaFoldDB" id="A0A328VGE1"/>
<protein>
    <recommendedName>
        <fullName evidence="8">ABC transmembrane type-1 domain-containing protein</fullName>
    </recommendedName>
</protein>
<keyword evidence="5 7" id="KW-1133">Transmembrane helix</keyword>
<accession>A0A328VGE1</accession>
<evidence type="ECO:0000256" key="7">
    <source>
        <dbReference type="RuleBase" id="RU363032"/>
    </source>
</evidence>
<sequence>MLRVKRRTIVAFLLPMLAMMAVINLWPILYTLYLSTTNYSEFTSDNYRFIGLENYRQLLFSFDSDFFPVLWQTLLYVVVCVSCFLVVGMLTALALNNPRVKGLPFWRVVLLLPWAAPSGITALIWKFLFQYDFGPFNQIGRLLFGPQFGIPWLLNPTLAFISVVIVNVWLSYPFFTVVILGALQGIPGELREAARIDGAGPWQYFRHVTLPLVTPALVPATILSAITTFQMFNTVFLITQGGPVVSALKPGATEFVMIYMYNRILGATVANPHYGFIAAFAITLFVILAALTYLGSGLGARSPRASSIREARA</sequence>
<dbReference type="SUPFAM" id="SSF160964">
    <property type="entry name" value="MalF N-terminal region-like"/>
    <property type="match status" value="1"/>
</dbReference>
<evidence type="ECO:0000313" key="10">
    <source>
        <dbReference type="Proteomes" id="UP000248706"/>
    </source>
</evidence>
<dbReference type="SUPFAM" id="SSF161098">
    <property type="entry name" value="MetI-like"/>
    <property type="match status" value="1"/>
</dbReference>
<feature type="transmembrane region" description="Helical" evidence="7">
    <location>
        <begin position="158"/>
        <end position="183"/>
    </location>
</feature>
<dbReference type="InterPro" id="IPR000515">
    <property type="entry name" value="MetI-like"/>
</dbReference>
<dbReference type="Proteomes" id="UP000248706">
    <property type="component" value="Unassembled WGS sequence"/>
</dbReference>
<evidence type="ECO:0000256" key="4">
    <source>
        <dbReference type="ARBA" id="ARBA00022692"/>
    </source>
</evidence>
<dbReference type="GO" id="GO:0005886">
    <property type="term" value="C:plasma membrane"/>
    <property type="evidence" value="ECO:0007669"/>
    <property type="project" value="UniProtKB-SubCell"/>
</dbReference>
<feature type="transmembrane region" description="Helical" evidence="7">
    <location>
        <begin position="74"/>
        <end position="96"/>
    </location>
</feature>
<keyword evidence="6 7" id="KW-0472">Membrane</keyword>
<comment type="similarity">
    <text evidence="7">Belongs to the binding-protein-dependent transport system permease family.</text>
</comment>
<evidence type="ECO:0000259" key="8">
    <source>
        <dbReference type="PROSITE" id="PS50928"/>
    </source>
</evidence>
<feature type="transmembrane region" description="Helical" evidence="7">
    <location>
        <begin position="204"/>
        <end position="226"/>
    </location>
</feature>
<dbReference type="EMBL" id="MCIF01000002">
    <property type="protein sequence ID" value="RAQ94294.1"/>
    <property type="molecule type" value="Genomic_DNA"/>
</dbReference>
<keyword evidence="3" id="KW-1003">Cell membrane</keyword>
<name>A0A328VGE1_9CHLR</name>